<dbReference type="InterPro" id="IPR044730">
    <property type="entry name" value="RNase_H-like_dom_plant"/>
</dbReference>
<evidence type="ECO:0000313" key="2">
    <source>
        <dbReference type="EMBL" id="KAE8725928.1"/>
    </source>
</evidence>
<proteinExistence type="predicted"/>
<name>A0A6A3CET6_HIBSY</name>
<dbReference type="InterPro" id="IPR036397">
    <property type="entry name" value="RNaseH_sf"/>
</dbReference>
<dbReference type="InterPro" id="IPR012337">
    <property type="entry name" value="RNaseH-like_sf"/>
</dbReference>
<dbReference type="Pfam" id="PF13456">
    <property type="entry name" value="RVT_3"/>
    <property type="match status" value="1"/>
</dbReference>
<keyword evidence="3" id="KW-1185">Reference proteome</keyword>
<dbReference type="GO" id="GO:0003676">
    <property type="term" value="F:nucleic acid binding"/>
    <property type="evidence" value="ECO:0007669"/>
    <property type="project" value="InterPro"/>
</dbReference>
<organism evidence="2 3">
    <name type="scientific">Hibiscus syriacus</name>
    <name type="common">Rose of Sharon</name>
    <dbReference type="NCBI Taxonomy" id="106335"/>
    <lineage>
        <taxon>Eukaryota</taxon>
        <taxon>Viridiplantae</taxon>
        <taxon>Streptophyta</taxon>
        <taxon>Embryophyta</taxon>
        <taxon>Tracheophyta</taxon>
        <taxon>Spermatophyta</taxon>
        <taxon>Magnoliopsida</taxon>
        <taxon>eudicotyledons</taxon>
        <taxon>Gunneridae</taxon>
        <taxon>Pentapetalae</taxon>
        <taxon>rosids</taxon>
        <taxon>malvids</taxon>
        <taxon>Malvales</taxon>
        <taxon>Malvaceae</taxon>
        <taxon>Malvoideae</taxon>
        <taxon>Hibiscus</taxon>
    </lineage>
</organism>
<dbReference type="InterPro" id="IPR052929">
    <property type="entry name" value="RNase_H-like_EbsB-rel"/>
</dbReference>
<dbReference type="SUPFAM" id="SSF53098">
    <property type="entry name" value="Ribonuclease H-like"/>
    <property type="match status" value="1"/>
</dbReference>
<reference evidence="2" key="1">
    <citation type="submission" date="2019-09" db="EMBL/GenBank/DDBJ databases">
        <title>Draft genome information of white flower Hibiscus syriacus.</title>
        <authorList>
            <person name="Kim Y.-M."/>
        </authorList>
    </citation>
    <scope>NUCLEOTIDE SEQUENCE [LARGE SCALE GENOMIC DNA]</scope>
    <source>
        <strain evidence="2">YM2019G1</strain>
    </source>
</reference>
<dbReference type="EMBL" id="VEPZ02000399">
    <property type="protein sequence ID" value="KAE8725928.1"/>
    <property type="molecule type" value="Genomic_DNA"/>
</dbReference>
<dbReference type="PANTHER" id="PTHR47074">
    <property type="entry name" value="BNAC02G40300D PROTEIN"/>
    <property type="match status" value="1"/>
</dbReference>
<dbReference type="Proteomes" id="UP000436088">
    <property type="component" value="Unassembled WGS sequence"/>
</dbReference>
<evidence type="ECO:0000313" key="3">
    <source>
        <dbReference type="Proteomes" id="UP000436088"/>
    </source>
</evidence>
<dbReference type="Gene3D" id="3.30.420.10">
    <property type="entry name" value="Ribonuclease H-like superfamily/Ribonuclease H"/>
    <property type="match status" value="1"/>
</dbReference>
<protein>
    <recommendedName>
        <fullName evidence="1">RNase H type-1 domain-containing protein</fullName>
    </recommendedName>
</protein>
<evidence type="ECO:0000259" key="1">
    <source>
        <dbReference type="Pfam" id="PF13456"/>
    </source>
</evidence>
<dbReference type="AlphaFoldDB" id="A0A6A3CET6"/>
<sequence>MNSCHFAFRCLGLAQQNQWLISAAAALWGIWLARNELIFENKSTSLKDLPFCVKMRAFLWIRAVNESLILVEADWWNDPTGCLAINPPCLAWNPPAAGSLKFNVDGAFKDSLAGCGGILRDSKGNIKAKFSSPIHAENSDLAELLAIKTTLEILLETGWLGLWNLIVESDSQLALNWTGSIALRPWRWWDLFEELDCLRVLSASKLLKMGFGGALELQLWCTGAPSKFRSPPDSCCWGVAKVLMLDCRLLQIVVLLSSKSQLVAVPAFC</sequence>
<gene>
    <name evidence="2" type="ORF">F3Y22_tig00008013pilonHSYRG00240</name>
</gene>
<accession>A0A6A3CET6</accession>
<dbReference type="CDD" id="cd06222">
    <property type="entry name" value="RNase_H_like"/>
    <property type="match status" value="1"/>
</dbReference>
<dbReference type="GO" id="GO:0004523">
    <property type="term" value="F:RNA-DNA hybrid ribonuclease activity"/>
    <property type="evidence" value="ECO:0007669"/>
    <property type="project" value="InterPro"/>
</dbReference>
<dbReference type="InterPro" id="IPR002156">
    <property type="entry name" value="RNaseH_domain"/>
</dbReference>
<comment type="caution">
    <text evidence="2">The sequence shown here is derived from an EMBL/GenBank/DDBJ whole genome shotgun (WGS) entry which is preliminary data.</text>
</comment>
<dbReference type="PANTHER" id="PTHR47074:SF73">
    <property type="entry name" value="OS04G0448401 PROTEIN"/>
    <property type="match status" value="1"/>
</dbReference>
<feature type="domain" description="RNase H type-1" evidence="1">
    <location>
        <begin position="103"/>
        <end position="176"/>
    </location>
</feature>